<organism evidence="4 5">
    <name type="scientific">Panagrellus redivivus</name>
    <name type="common">Microworm</name>
    <dbReference type="NCBI Taxonomy" id="6233"/>
    <lineage>
        <taxon>Eukaryota</taxon>
        <taxon>Metazoa</taxon>
        <taxon>Ecdysozoa</taxon>
        <taxon>Nematoda</taxon>
        <taxon>Chromadorea</taxon>
        <taxon>Rhabditida</taxon>
        <taxon>Tylenchina</taxon>
        <taxon>Panagrolaimomorpha</taxon>
        <taxon>Panagrolaimoidea</taxon>
        <taxon>Panagrolaimidae</taxon>
        <taxon>Panagrellus</taxon>
    </lineage>
</organism>
<feature type="chain" id="PRO_5028896034" evidence="3">
    <location>
        <begin position="20"/>
        <end position="571"/>
    </location>
</feature>
<proteinExistence type="predicted"/>
<keyword evidence="3" id="KW-0732">Signal</keyword>
<keyword evidence="2" id="KW-1133">Transmembrane helix</keyword>
<dbReference type="Proteomes" id="UP000492821">
    <property type="component" value="Unassembled WGS sequence"/>
</dbReference>
<evidence type="ECO:0000313" key="5">
    <source>
        <dbReference type="WBParaSite" id="Pan_g17211.t1"/>
    </source>
</evidence>
<evidence type="ECO:0000256" key="1">
    <source>
        <dbReference type="SAM" id="MobiDB-lite"/>
    </source>
</evidence>
<name>A0A7E4V6V6_PANRE</name>
<keyword evidence="2" id="KW-0472">Membrane</keyword>
<dbReference type="WBParaSite" id="Pan_g17211.t1">
    <property type="protein sequence ID" value="Pan_g17211.t1"/>
    <property type="gene ID" value="Pan_g17211"/>
</dbReference>
<feature type="compositionally biased region" description="Polar residues" evidence="1">
    <location>
        <begin position="309"/>
        <end position="321"/>
    </location>
</feature>
<feature type="compositionally biased region" description="Polar residues" evidence="1">
    <location>
        <begin position="273"/>
        <end position="291"/>
    </location>
</feature>
<reference evidence="4" key="1">
    <citation type="journal article" date="2013" name="Genetics">
        <title>The draft genome and transcriptome of Panagrellus redivivus are shaped by the harsh demands of a free-living lifestyle.</title>
        <authorList>
            <person name="Srinivasan J."/>
            <person name="Dillman A.R."/>
            <person name="Macchietto M.G."/>
            <person name="Heikkinen L."/>
            <person name="Lakso M."/>
            <person name="Fracchia K.M."/>
            <person name="Antoshechkin I."/>
            <person name="Mortazavi A."/>
            <person name="Wong G."/>
            <person name="Sternberg P.W."/>
        </authorList>
    </citation>
    <scope>NUCLEOTIDE SEQUENCE [LARGE SCALE GENOMIC DNA]</scope>
    <source>
        <strain evidence="4">MT8872</strain>
    </source>
</reference>
<keyword evidence="4" id="KW-1185">Reference proteome</keyword>
<keyword evidence="2" id="KW-0812">Transmembrane</keyword>
<feature type="region of interest" description="Disordered" evidence="1">
    <location>
        <begin position="202"/>
        <end position="323"/>
    </location>
</feature>
<dbReference type="AlphaFoldDB" id="A0A7E4V6V6"/>
<protein>
    <submittedName>
        <fullName evidence="5">Bulb-type lectin domain-containing protein</fullName>
    </submittedName>
</protein>
<reference evidence="5" key="2">
    <citation type="submission" date="2020-10" db="UniProtKB">
        <authorList>
            <consortium name="WormBaseParasite"/>
        </authorList>
    </citation>
    <scope>IDENTIFICATION</scope>
</reference>
<evidence type="ECO:0000256" key="2">
    <source>
        <dbReference type="SAM" id="Phobius"/>
    </source>
</evidence>
<accession>A0A7E4V6V6</accession>
<sequence length="571" mass="63490">MLVQIILCLSLILLAESNAEDVYMELDDGLKIIGVGALNITFDGDRLKFLINSDKPWVTQWLCIGPASTHDDECGSGLALLRIDKSEGTPQLFEIDRSGNLWSGSTSKPAPSLSSTFVTIEVKHLPVGMTITLKNAQIYVLPPEPEDESDDKDVEEVTEKDKPKALNAGIIAIIACAGIFAVVAIVVAAIVLWRRCRKKKADVEKQKVPKSQEAPKEPSKSKAVIVEQKDETAPPPPPPSQAPSIDKKSAEPPSIEPKQQDPTPSKPVEANPKTATIEQSKETTVVANVSVQKKPPTVTEQSLREDSTQRATGESIISNPTPKFGETAAAKALASNSKFVEKQSVPFSQAPRRYGKKFNIKKADEMDSYALQLESQVMFAERNELITKHDIFLLKERYTPCEHEVSDLEKLVLKGTPKTAVEAADDLIIYSDKALKNVGFDPAMEMQQPITVWQHLKSKLTPATEVYWVLIHALPNIVAIHRQSPSDPFVRYMPLPGLYMLIIDPRLKRRFREQCVHELRHRSSLILPNIQMDSLRNAAFPSNYLARLYFKNPRSYVEGKSVKSKSRMSVQ</sequence>
<evidence type="ECO:0000313" key="4">
    <source>
        <dbReference type="Proteomes" id="UP000492821"/>
    </source>
</evidence>
<evidence type="ECO:0000256" key="3">
    <source>
        <dbReference type="SAM" id="SignalP"/>
    </source>
</evidence>
<feature type="signal peptide" evidence="3">
    <location>
        <begin position="1"/>
        <end position="19"/>
    </location>
</feature>
<feature type="transmembrane region" description="Helical" evidence="2">
    <location>
        <begin position="170"/>
        <end position="193"/>
    </location>
</feature>